<dbReference type="PANTHER" id="PTHR47510">
    <property type="entry name" value="REVERSE TRANSCRIPTASE DOMAIN-CONTAINING PROTEIN"/>
    <property type="match status" value="1"/>
</dbReference>
<name>A0AAD8ZUX1_9TELE</name>
<sequence length="388" mass="43308">MAIAAPPDLPPPLMAAAQPPDLPPLIAAAAPLDPPVPVPVVGETTSQVPVPRAKPRAWISTLNMKLSLPRKKLSPWYIGPFKVLQKINPISLQDGKMAPVRLAAVTAALSTPGTFFTLFAIFFALFALPATHDHEAYLIQQRCSYFWSCSPSSFVLSTFLRSSLRSPSTTCTSHLRPTWTLHCVNFMRLSQFQAQHRDAALIVVGEFNSANLKHAVPNLYQHITFPTRGNMTLDHCYTPYKDSHKALSHPPFGKSDHAAIFLIPKYKQRLKLEAPVQREVTCWTEQSVAALQNALDDADWDMFRHSTDDVSEFMEPVVGFIGKLVDDTFPRATIKKFPNQKPWVDKTIREALNSYTAADNAGIISRNMDEYKSVAYGVRRVVREAKCR</sequence>
<comment type="caution">
    <text evidence="1">The sequence shown here is derived from an EMBL/GenBank/DDBJ whole genome shotgun (WGS) entry which is preliminary data.</text>
</comment>
<proteinExistence type="predicted"/>
<dbReference type="EMBL" id="JAROKS010000002">
    <property type="protein sequence ID" value="KAK1805843.1"/>
    <property type="molecule type" value="Genomic_DNA"/>
</dbReference>
<keyword evidence="2" id="KW-1185">Reference proteome</keyword>
<evidence type="ECO:0000313" key="2">
    <source>
        <dbReference type="Proteomes" id="UP001239994"/>
    </source>
</evidence>
<evidence type="ECO:0000313" key="1">
    <source>
        <dbReference type="EMBL" id="KAK1805843.1"/>
    </source>
</evidence>
<accession>A0AAD8ZUX1</accession>
<evidence type="ECO:0008006" key="3">
    <source>
        <dbReference type="Google" id="ProtNLM"/>
    </source>
</evidence>
<organism evidence="1 2">
    <name type="scientific">Electrophorus voltai</name>
    <dbReference type="NCBI Taxonomy" id="2609070"/>
    <lineage>
        <taxon>Eukaryota</taxon>
        <taxon>Metazoa</taxon>
        <taxon>Chordata</taxon>
        <taxon>Craniata</taxon>
        <taxon>Vertebrata</taxon>
        <taxon>Euteleostomi</taxon>
        <taxon>Actinopterygii</taxon>
        <taxon>Neopterygii</taxon>
        <taxon>Teleostei</taxon>
        <taxon>Ostariophysi</taxon>
        <taxon>Gymnotiformes</taxon>
        <taxon>Gymnotoidei</taxon>
        <taxon>Gymnotidae</taxon>
        <taxon>Electrophorus</taxon>
    </lineage>
</organism>
<dbReference type="PANTHER" id="PTHR47510:SF3">
    <property type="entry name" value="ENDO_EXONUCLEASE_PHOSPHATASE DOMAIN-CONTAINING PROTEIN"/>
    <property type="match status" value="1"/>
</dbReference>
<reference evidence="1" key="1">
    <citation type="submission" date="2023-03" db="EMBL/GenBank/DDBJ databases">
        <title>Electrophorus voltai genome.</title>
        <authorList>
            <person name="Bian C."/>
        </authorList>
    </citation>
    <scope>NUCLEOTIDE SEQUENCE</scope>
    <source>
        <strain evidence="1">CB-2022</strain>
        <tissue evidence="1">Muscle</tissue>
    </source>
</reference>
<dbReference type="Proteomes" id="UP001239994">
    <property type="component" value="Unassembled WGS sequence"/>
</dbReference>
<dbReference type="AlphaFoldDB" id="A0AAD8ZUX1"/>
<protein>
    <recommendedName>
        <fullName evidence="3">Endonuclease/exonuclease/phosphatase domain-containing protein</fullName>
    </recommendedName>
</protein>
<gene>
    <name evidence="1" type="ORF">P4O66_012893</name>
</gene>